<organism evidence="1 2">
    <name type="scientific">Mesorhizobium atlanticum</name>
    <dbReference type="NCBI Taxonomy" id="2233532"/>
    <lineage>
        <taxon>Bacteria</taxon>
        <taxon>Pseudomonadati</taxon>
        <taxon>Pseudomonadota</taxon>
        <taxon>Alphaproteobacteria</taxon>
        <taxon>Hyphomicrobiales</taxon>
        <taxon>Phyllobacteriaceae</taxon>
        <taxon>Mesorhizobium</taxon>
    </lineage>
</organism>
<reference evidence="1 2" key="1">
    <citation type="submission" date="2018-07" db="EMBL/GenBank/DDBJ databases">
        <title>Diversity of Mesorhizobium strains in Brazil.</title>
        <authorList>
            <person name="Helene L.C.F."/>
            <person name="Dall'Agnol R."/>
            <person name="Delamuta J.R.M."/>
            <person name="Hungria M."/>
        </authorList>
    </citation>
    <scope>NUCLEOTIDE SEQUENCE [LARGE SCALE GENOMIC DNA]</scope>
    <source>
        <strain evidence="1 2">CNPSo 3140</strain>
    </source>
</reference>
<comment type="caution">
    <text evidence="1">The sequence shown here is derived from an EMBL/GenBank/DDBJ whole genome shotgun (WGS) entry which is preliminary data.</text>
</comment>
<evidence type="ECO:0000313" key="1">
    <source>
        <dbReference type="EMBL" id="RAZ72392.1"/>
    </source>
</evidence>
<accession>A0A330GLT8</accession>
<gene>
    <name evidence="1" type="ORF">DPM35_29025</name>
</gene>
<protein>
    <submittedName>
        <fullName evidence="1">Uncharacterized protein</fullName>
    </submittedName>
</protein>
<dbReference type="EMBL" id="QMBQ01000011">
    <property type="protein sequence ID" value="RAZ72392.1"/>
    <property type="molecule type" value="Genomic_DNA"/>
</dbReference>
<evidence type="ECO:0000313" key="2">
    <source>
        <dbReference type="Proteomes" id="UP000251956"/>
    </source>
</evidence>
<name>A0A330GLT8_9HYPH</name>
<keyword evidence="2" id="KW-1185">Reference proteome</keyword>
<sequence>MGIKDLIPTCSTCRNRQPSELGLLGAIAALRKRAWVPGRDIFVRDNTGLNKYLAVALLAHLPKPGGWRGTRSFARSMIKDRLRHGLSCHGIRAIQRMSMPRGRMCFSSLIMECRPLCFA</sequence>
<dbReference type="AlphaFoldDB" id="A0A330GLT8"/>
<dbReference type="Proteomes" id="UP000251956">
    <property type="component" value="Unassembled WGS sequence"/>
</dbReference>
<proteinExistence type="predicted"/>